<evidence type="ECO:0000313" key="2">
    <source>
        <dbReference type="Proteomes" id="UP000287188"/>
    </source>
</evidence>
<dbReference type="Proteomes" id="UP000287188">
    <property type="component" value="Unassembled WGS sequence"/>
</dbReference>
<sequence>MSKEDIHMILGLASVDQTFCKALLLDPCHAVCEKGFHLTQEECDLLNHAERDTIYTLSQYLMEHLILPSASKRSDTFKED</sequence>
<dbReference type="RefSeq" id="WP_126554638.1">
    <property type="nucleotide sequence ID" value="NZ_BIFS01000002.1"/>
</dbReference>
<dbReference type="OrthoDB" id="166768at2"/>
<keyword evidence="2" id="KW-1185">Reference proteome</keyword>
<comment type="caution">
    <text evidence="1">The sequence shown here is derived from an EMBL/GenBank/DDBJ whole genome shotgun (WGS) entry which is preliminary data.</text>
</comment>
<accession>A0A402ASM5</accession>
<name>A0A402ASM5_9CHLR</name>
<dbReference type="EMBL" id="BIFS01000002">
    <property type="protein sequence ID" value="GCE22099.1"/>
    <property type="molecule type" value="Genomic_DNA"/>
</dbReference>
<organism evidence="1 2">
    <name type="scientific">Dictyobacter kobayashii</name>
    <dbReference type="NCBI Taxonomy" id="2014872"/>
    <lineage>
        <taxon>Bacteria</taxon>
        <taxon>Bacillati</taxon>
        <taxon>Chloroflexota</taxon>
        <taxon>Ktedonobacteria</taxon>
        <taxon>Ktedonobacterales</taxon>
        <taxon>Dictyobacteraceae</taxon>
        <taxon>Dictyobacter</taxon>
    </lineage>
</organism>
<proteinExistence type="predicted"/>
<reference evidence="2" key="1">
    <citation type="submission" date="2018-12" db="EMBL/GenBank/DDBJ databases">
        <title>Tengunoibacter tsumagoiensis gen. nov., sp. nov., Dictyobacter kobayashii sp. nov., D. alpinus sp. nov., and D. joshuensis sp. nov. and description of Dictyobacteraceae fam. nov. within the order Ktedonobacterales isolated from Tengu-no-mugimeshi.</title>
        <authorList>
            <person name="Wang C.M."/>
            <person name="Zheng Y."/>
            <person name="Sakai Y."/>
            <person name="Toyoda A."/>
            <person name="Minakuchi Y."/>
            <person name="Abe K."/>
            <person name="Yokota A."/>
            <person name="Yabe S."/>
        </authorList>
    </citation>
    <scope>NUCLEOTIDE SEQUENCE [LARGE SCALE GENOMIC DNA]</scope>
    <source>
        <strain evidence="2">Uno11</strain>
    </source>
</reference>
<dbReference type="AlphaFoldDB" id="A0A402ASM5"/>
<gene>
    <name evidence="1" type="ORF">KDK_58990</name>
</gene>
<evidence type="ECO:0000313" key="1">
    <source>
        <dbReference type="EMBL" id="GCE22099.1"/>
    </source>
</evidence>
<protein>
    <submittedName>
        <fullName evidence="1">Uncharacterized protein</fullName>
    </submittedName>
</protein>